<keyword evidence="11" id="KW-0325">Glycoprotein</keyword>
<dbReference type="GO" id="GO:0005604">
    <property type="term" value="C:basement membrane"/>
    <property type="evidence" value="ECO:0007669"/>
    <property type="project" value="UniProtKB-SubCell"/>
</dbReference>
<keyword evidence="7" id="KW-0106">Calcium</keyword>
<dbReference type="InterPro" id="IPR009017">
    <property type="entry name" value="GFP"/>
</dbReference>
<dbReference type="FunFam" id="2.120.10.30:FF:000241">
    <property type="entry name" value="Low-density lipoprotein receptor-related protein 6"/>
    <property type="match status" value="1"/>
</dbReference>
<keyword evidence="4 12" id="KW-0245">EGF-like domain</keyword>
<feature type="signal peptide" evidence="14">
    <location>
        <begin position="1"/>
        <end position="18"/>
    </location>
</feature>
<dbReference type="EMBL" id="JAQQBR010000005">
    <property type="protein sequence ID" value="KAK0175377.1"/>
    <property type="molecule type" value="Genomic_DNA"/>
</dbReference>
<dbReference type="InterPro" id="IPR009030">
    <property type="entry name" value="Growth_fac_rcpt_cys_sf"/>
</dbReference>
<dbReference type="PANTHER" id="PTHR46513">
    <property type="entry name" value="VITELLOGENIN RECEPTOR-LIKE PROTEIN-RELATED-RELATED"/>
    <property type="match status" value="1"/>
</dbReference>
<dbReference type="GO" id="GO:0017147">
    <property type="term" value="F:Wnt-protein binding"/>
    <property type="evidence" value="ECO:0007669"/>
    <property type="project" value="TreeGrafter"/>
</dbReference>
<evidence type="ECO:0000256" key="10">
    <source>
        <dbReference type="ARBA" id="ARBA00023157"/>
    </source>
</evidence>
<dbReference type="InterPro" id="IPR000152">
    <property type="entry name" value="EGF-type_Asp/Asn_hydroxyl_site"/>
</dbReference>
<dbReference type="InterPro" id="IPR003886">
    <property type="entry name" value="NIDO_dom"/>
</dbReference>
<dbReference type="InterPro" id="IPR000033">
    <property type="entry name" value="LDLR_classB_rpt"/>
</dbReference>
<dbReference type="AlphaFoldDB" id="A0AA39KVN4"/>
<feature type="domain" description="EGF-like" evidence="15">
    <location>
        <begin position="572"/>
        <end position="612"/>
    </location>
</feature>
<proteinExistence type="predicted"/>
<dbReference type="SUPFAM" id="SSF63825">
    <property type="entry name" value="YWTD domain"/>
    <property type="match status" value="1"/>
</dbReference>
<evidence type="ECO:0000259" key="16">
    <source>
        <dbReference type="PROSITE" id="PS50993"/>
    </source>
</evidence>
<evidence type="ECO:0000256" key="9">
    <source>
        <dbReference type="ARBA" id="ARBA00022889"/>
    </source>
</evidence>
<keyword evidence="3" id="KW-0272">Extracellular matrix</keyword>
<dbReference type="PROSITE" id="PS01186">
    <property type="entry name" value="EGF_2"/>
    <property type="match status" value="6"/>
</dbReference>
<dbReference type="GO" id="GO:0060070">
    <property type="term" value="P:canonical Wnt signaling pathway"/>
    <property type="evidence" value="ECO:0007669"/>
    <property type="project" value="TreeGrafter"/>
</dbReference>
<dbReference type="SMART" id="SM00539">
    <property type="entry name" value="NIDO"/>
    <property type="match status" value="1"/>
</dbReference>
<keyword evidence="2" id="KW-0964">Secreted</keyword>
<dbReference type="SUPFAM" id="SSF57184">
    <property type="entry name" value="Growth factor receptor domain"/>
    <property type="match status" value="2"/>
</dbReference>
<feature type="chain" id="PRO_5041456318" description="Nidogen" evidence="14">
    <location>
        <begin position="19"/>
        <end position="1216"/>
    </location>
</feature>
<gene>
    <name evidence="18" type="ORF">PV327_009129</name>
</gene>
<dbReference type="InterPro" id="IPR000742">
    <property type="entry name" value="EGF"/>
</dbReference>
<dbReference type="SMART" id="SM00682">
    <property type="entry name" value="G2F"/>
    <property type="match status" value="1"/>
</dbReference>
<feature type="repeat" description="LDL-receptor class B" evidence="13">
    <location>
        <begin position="994"/>
        <end position="1036"/>
    </location>
</feature>
<accession>A0AA39KVN4</accession>
<dbReference type="Pfam" id="PF12947">
    <property type="entry name" value="EGF_3"/>
    <property type="match status" value="4"/>
</dbReference>
<dbReference type="Gene3D" id="2.10.25.10">
    <property type="entry name" value="Laminin"/>
    <property type="match status" value="6"/>
</dbReference>
<evidence type="ECO:0000256" key="14">
    <source>
        <dbReference type="SAM" id="SignalP"/>
    </source>
</evidence>
<evidence type="ECO:0000256" key="12">
    <source>
        <dbReference type="PROSITE-ProRule" id="PRU00076"/>
    </source>
</evidence>
<dbReference type="PROSITE" id="PS00010">
    <property type="entry name" value="ASX_HYDROXYL"/>
    <property type="match status" value="1"/>
</dbReference>
<keyword evidence="6" id="KW-0677">Repeat</keyword>
<keyword evidence="9" id="KW-0130">Cell adhesion</keyword>
<feature type="domain" description="EGF-like" evidence="15">
    <location>
        <begin position="860"/>
        <end position="901"/>
    </location>
</feature>
<evidence type="ECO:0000256" key="1">
    <source>
        <dbReference type="ARBA" id="ARBA00004302"/>
    </source>
</evidence>
<dbReference type="Proteomes" id="UP001168972">
    <property type="component" value="Unassembled WGS sequence"/>
</dbReference>
<dbReference type="Gene3D" id="2.40.155.10">
    <property type="entry name" value="Green fluorescent protein"/>
    <property type="match status" value="1"/>
</dbReference>
<dbReference type="PROSITE" id="PS50993">
    <property type="entry name" value="NIDOGEN_G2"/>
    <property type="match status" value="1"/>
</dbReference>
<evidence type="ECO:0008006" key="20">
    <source>
        <dbReference type="Google" id="ProtNLM"/>
    </source>
</evidence>
<dbReference type="InterPro" id="IPR050778">
    <property type="entry name" value="Cueball_EGF_LRP_Nidogen"/>
</dbReference>
<dbReference type="SUPFAM" id="SSF54511">
    <property type="entry name" value="GFP-like"/>
    <property type="match status" value="1"/>
</dbReference>
<feature type="disulfide bond" evidence="12">
    <location>
        <begin position="758"/>
        <end position="775"/>
    </location>
</feature>
<dbReference type="PANTHER" id="PTHR46513:SF13">
    <property type="entry name" value="EGF-LIKE DOMAIN-CONTAINING PROTEIN"/>
    <property type="match status" value="1"/>
</dbReference>
<keyword evidence="5 14" id="KW-0732">Signal</keyword>
<dbReference type="PROSITE" id="PS50026">
    <property type="entry name" value="EGF_3"/>
    <property type="match status" value="7"/>
</dbReference>
<protein>
    <recommendedName>
        <fullName evidence="20">Nidogen</fullName>
    </recommendedName>
</protein>
<evidence type="ECO:0000313" key="18">
    <source>
        <dbReference type="EMBL" id="KAK0175377.1"/>
    </source>
</evidence>
<feature type="domain" description="EGF-like" evidence="15">
    <location>
        <begin position="263"/>
        <end position="303"/>
    </location>
</feature>
<dbReference type="GO" id="GO:0042813">
    <property type="term" value="F:Wnt receptor activity"/>
    <property type="evidence" value="ECO:0007669"/>
    <property type="project" value="TreeGrafter"/>
</dbReference>
<dbReference type="InterPro" id="IPR024731">
    <property type="entry name" value="NELL2-like_EGF"/>
</dbReference>
<feature type="disulfide bond" evidence="12">
    <location>
        <begin position="665"/>
        <end position="682"/>
    </location>
</feature>
<feature type="domain" description="EGF-like" evidence="15">
    <location>
        <begin position="655"/>
        <end position="696"/>
    </location>
</feature>
<evidence type="ECO:0000256" key="8">
    <source>
        <dbReference type="ARBA" id="ARBA00022869"/>
    </source>
</evidence>
<evidence type="ECO:0000259" key="15">
    <source>
        <dbReference type="PROSITE" id="PS50026"/>
    </source>
</evidence>
<evidence type="ECO:0000256" key="6">
    <source>
        <dbReference type="ARBA" id="ARBA00022737"/>
    </source>
</evidence>
<keyword evidence="19" id="KW-1185">Reference proteome</keyword>
<dbReference type="Gene3D" id="2.120.10.30">
    <property type="entry name" value="TolB, C-terminal domain"/>
    <property type="match status" value="1"/>
</dbReference>
<dbReference type="GO" id="GO:0005509">
    <property type="term" value="F:calcium ion binding"/>
    <property type="evidence" value="ECO:0007669"/>
    <property type="project" value="InterPro"/>
</dbReference>
<comment type="caution">
    <text evidence="18">The sequence shown here is derived from an EMBL/GenBank/DDBJ whole genome shotgun (WGS) entry which is preliminary data.</text>
</comment>
<dbReference type="InterPro" id="IPR001881">
    <property type="entry name" value="EGF-like_Ca-bd_dom"/>
</dbReference>
<feature type="domain" description="EGF-like" evidence="15">
    <location>
        <begin position="748"/>
        <end position="789"/>
    </location>
</feature>
<comment type="subcellular location">
    <subcellularLocation>
        <location evidence="1">Secreted</location>
        <location evidence="1">Extracellular space</location>
        <location evidence="1">Extracellular matrix</location>
        <location evidence="1">Basement membrane</location>
    </subcellularLocation>
</comment>
<evidence type="ECO:0000313" key="19">
    <source>
        <dbReference type="Proteomes" id="UP001168972"/>
    </source>
</evidence>
<sequence length="1216" mass="134194">MTRRVIFVVLILAQTIFALSRDNLYPYTGPNSHYLQTDSNGQLITAEVQLKTPISFYDKIYNSIYVNGNGVLSFIRSMQRFFNIAFPLDDPVIAPLYTHVDTKGSGTIFYGETDSPEILSRAGDAVRAAFKNASDFMPTHVFLATWIDVGYFNEKSDKINTYQVAISSNGTHSFVELLYPTGGIQWIQGESHPNGLPDARAQAGFMSEGIMYTLKGSGTDQIQNIDKWSNINRPGQWIFHVGPIAEGRNVKPPDNIEKTNQQNDHSCMTGATTCHSKATCVDYEYGYCCNCKPGYFGNGKSCQPIDLPLRVIGRISGKINGEEFSARDLQCYVQTKDGRTYTALSRVPENIGQSFQLLSTLGGVIGWLFAKPIGDTKNGYQLTGGLFNHTSEIIFEQTGDRVLIKSTYLGLDVFGQLKMEANIQGNLPLLPADSKVHYDDHDELYTQSQRGNIRSHSSRSYKLNSDPTEYPFTLDQSIMYHDCLYDPITVSDETTRLKFSRGLTTYEGREGILRFAMNTKIAPLEEEDPCVQGRATCSEHSSCVVERDDFRCVCNAGYQQLYEENGSSSCVDINECTAGYHVCSQDAQCINNEGGHTCQCRPGFTGDGRTCDRLDTCEDLRCGEFEHCDMRNEKPTCVCAPGYVNNGPGLPCYPMDDPCNLANNCSPQGVCTYNIDRQAHLCVCLPGFIGDGYTCTKKSEIVGTVEEPPTPQCDIGMCWCLPGWELRDNACVRPNRDDNERTTHGGHNDLSCNVVNTCHPYAQCIYIRDREDYECQCNSGYEGDGIECLKTDVSCLEVDICDPNASCRPDEPIAKCVCNPGFEGDGTRCNPIVCGYNQTSANYGCVCLPGYYGDGYHCLPQISCRQDPNLCSADATCVAVGGSDFACVCNEGFTGDGLKCSTSRHAANFLLINQGTATLRIPYFPTATYPGSPIHLKYDQMAIAIDIDCADGRAYSSDITGNKITKLSYNGSIVETFITDVSSAEGISIDWVSRNIFWTDSGKGTVEVANLNTKKRKVLINDGLVNPRGIAVHPYRGKIFWSDWNRVMPKLEWANEDGTGREIFLQGDAVKLPNSLSIDWAMDELCWSDAGTFTISCTPIDNRVVRVIAKNLAYPFGLAISADNYYWTDWKTHKIEVISKTTNEMEKSLSIPPGGSGKLYGIVAVPESCPRVSNVCQYENGRCHKDQLCLPDGQGGRTCACADNNAGPCTESRYSS</sequence>
<dbReference type="FunFam" id="2.10.25.10:FF:000038">
    <property type="entry name" value="Fibrillin 2"/>
    <property type="match status" value="1"/>
</dbReference>
<dbReference type="Pfam" id="PF07474">
    <property type="entry name" value="G2F"/>
    <property type="match status" value="1"/>
</dbReference>
<dbReference type="CDD" id="cd00255">
    <property type="entry name" value="nidG2"/>
    <property type="match status" value="1"/>
</dbReference>
<dbReference type="GO" id="GO:0005886">
    <property type="term" value="C:plasma membrane"/>
    <property type="evidence" value="ECO:0007669"/>
    <property type="project" value="TreeGrafter"/>
</dbReference>
<dbReference type="SMART" id="SM00135">
    <property type="entry name" value="LY"/>
    <property type="match status" value="5"/>
</dbReference>
<keyword evidence="8" id="KW-0084">Basement membrane</keyword>
<dbReference type="InterPro" id="IPR006605">
    <property type="entry name" value="G2_nidogen/fibulin_G2F"/>
</dbReference>
<evidence type="ECO:0000256" key="13">
    <source>
        <dbReference type="PROSITE-ProRule" id="PRU00461"/>
    </source>
</evidence>
<dbReference type="Pfam" id="PF06119">
    <property type="entry name" value="NIDO"/>
    <property type="match status" value="1"/>
</dbReference>
<feature type="repeat" description="LDL-receptor class B" evidence="13">
    <location>
        <begin position="1037"/>
        <end position="1082"/>
    </location>
</feature>
<evidence type="ECO:0000259" key="17">
    <source>
        <dbReference type="PROSITE" id="PS51220"/>
    </source>
</evidence>
<feature type="domain" description="EGF-like" evidence="15">
    <location>
        <begin position="791"/>
        <end position="830"/>
    </location>
</feature>
<reference evidence="18" key="2">
    <citation type="submission" date="2023-03" db="EMBL/GenBank/DDBJ databases">
        <authorList>
            <person name="Inwood S.N."/>
            <person name="Skelly J.G."/>
            <person name="Guhlin J."/>
            <person name="Harrop T.W.R."/>
            <person name="Goldson S.G."/>
            <person name="Dearden P.K."/>
        </authorList>
    </citation>
    <scope>NUCLEOTIDE SEQUENCE</scope>
    <source>
        <strain evidence="18">Lincoln</strain>
        <tissue evidence="18">Whole body</tissue>
    </source>
</reference>
<dbReference type="Pfam" id="PF00058">
    <property type="entry name" value="Ldl_recept_b"/>
    <property type="match status" value="1"/>
</dbReference>
<keyword evidence="10 12" id="KW-1015">Disulfide bond</keyword>
<dbReference type="PROSITE" id="PS51220">
    <property type="entry name" value="NIDO"/>
    <property type="match status" value="1"/>
</dbReference>
<evidence type="ECO:0000256" key="4">
    <source>
        <dbReference type="ARBA" id="ARBA00022536"/>
    </source>
</evidence>
<evidence type="ECO:0000256" key="2">
    <source>
        <dbReference type="ARBA" id="ARBA00022525"/>
    </source>
</evidence>
<comment type="caution">
    <text evidence="12">Lacks conserved residue(s) required for the propagation of feature annotation.</text>
</comment>
<dbReference type="CDD" id="cd00054">
    <property type="entry name" value="EGF_CA"/>
    <property type="match status" value="1"/>
</dbReference>
<dbReference type="PROSITE" id="PS51120">
    <property type="entry name" value="LDLRB"/>
    <property type="match status" value="2"/>
</dbReference>
<evidence type="ECO:0000256" key="7">
    <source>
        <dbReference type="ARBA" id="ARBA00022837"/>
    </source>
</evidence>
<organism evidence="18 19">
    <name type="scientific">Microctonus hyperodae</name>
    <name type="common">Parasitoid wasp</name>
    <dbReference type="NCBI Taxonomy" id="165561"/>
    <lineage>
        <taxon>Eukaryota</taxon>
        <taxon>Metazoa</taxon>
        <taxon>Ecdysozoa</taxon>
        <taxon>Arthropoda</taxon>
        <taxon>Hexapoda</taxon>
        <taxon>Insecta</taxon>
        <taxon>Pterygota</taxon>
        <taxon>Neoptera</taxon>
        <taxon>Endopterygota</taxon>
        <taxon>Hymenoptera</taxon>
        <taxon>Apocrita</taxon>
        <taxon>Ichneumonoidea</taxon>
        <taxon>Braconidae</taxon>
        <taxon>Euphorinae</taxon>
        <taxon>Microctonus</taxon>
    </lineage>
</organism>
<dbReference type="SUPFAM" id="SSF57196">
    <property type="entry name" value="EGF/Laminin"/>
    <property type="match status" value="1"/>
</dbReference>
<dbReference type="SMART" id="SM00181">
    <property type="entry name" value="EGF"/>
    <property type="match status" value="8"/>
</dbReference>
<dbReference type="InterPro" id="IPR011042">
    <property type="entry name" value="6-blade_b-propeller_TolB-like"/>
</dbReference>
<feature type="domain" description="EGF-like" evidence="15">
    <location>
        <begin position="526"/>
        <end position="564"/>
    </location>
</feature>
<feature type="domain" description="NIDO" evidence="17">
    <location>
        <begin position="95"/>
        <end position="244"/>
    </location>
</feature>
<evidence type="ECO:0000256" key="5">
    <source>
        <dbReference type="ARBA" id="ARBA00022729"/>
    </source>
</evidence>
<dbReference type="GO" id="GO:0007160">
    <property type="term" value="P:cell-matrix adhesion"/>
    <property type="evidence" value="ECO:0007669"/>
    <property type="project" value="InterPro"/>
</dbReference>
<evidence type="ECO:0000256" key="3">
    <source>
        <dbReference type="ARBA" id="ARBA00022530"/>
    </source>
</evidence>
<feature type="domain" description="Nidogen G2 beta-barrel" evidence="16">
    <location>
        <begin position="307"/>
        <end position="531"/>
    </location>
</feature>
<reference evidence="18" key="1">
    <citation type="journal article" date="2023" name="bioRxiv">
        <title>Scaffold-level genome assemblies of two parasitoid biocontrol wasps reveal the parthenogenesis mechanism and an associated novel virus.</title>
        <authorList>
            <person name="Inwood S."/>
            <person name="Skelly J."/>
            <person name="Guhlin J."/>
            <person name="Harrop T."/>
            <person name="Goldson S."/>
            <person name="Dearden P."/>
        </authorList>
    </citation>
    <scope>NUCLEOTIDE SEQUENCE</scope>
    <source>
        <strain evidence="18">Lincoln</strain>
        <tissue evidence="18">Whole body</tissue>
    </source>
</reference>
<dbReference type="SMART" id="SM00179">
    <property type="entry name" value="EGF_CA"/>
    <property type="match status" value="4"/>
</dbReference>
<name>A0AA39KVN4_MICHY</name>
<evidence type="ECO:0000256" key="11">
    <source>
        <dbReference type="ARBA" id="ARBA00023180"/>
    </source>
</evidence>